<name>A0A0F9JLG6_9ZZZZ</name>
<evidence type="ECO:0008006" key="2">
    <source>
        <dbReference type="Google" id="ProtNLM"/>
    </source>
</evidence>
<evidence type="ECO:0000313" key="1">
    <source>
        <dbReference type="EMBL" id="KKM70483.1"/>
    </source>
</evidence>
<accession>A0A0F9JLG6</accession>
<organism evidence="1">
    <name type="scientific">marine sediment metagenome</name>
    <dbReference type="NCBI Taxonomy" id="412755"/>
    <lineage>
        <taxon>unclassified sequences</taxon>
        <taxon>metagenomes</taxon>
        <taxon>ecological metagenomes</taxon>
    </lineage>
</organism>
<protein>
    <recommendedName>
        <fullName evidence="2">DUF2493 domain-containing protein</fullName>
    </recommendedName>
</protein>
<reference evidence="1" key="1">
    <citation type="journal article" date="2015" name="Nature">
        <title>Complex archaea that bridge the gap between prokaryotes and eukaryotes.</title>
        <authorList>
            <person name="Spang A."/>
            <person name="Saw J.H."/>
            <person name="Jorgensen S.L."/>
            <person name="Zaremba-Niedzwiedzka K."/>
            <person name="Martijn J."/>
            <person name="Lind A.E."/>
            <person name="van Eijk R."/>
            <person name="Schleper C."/>
            <person name="Guy L."/>
            <person name="Ettema T.J."/>
        </authorList>
    </citation>
    <scope>NUCLEOTIDE SEQUENCE</scope>
</reference>
<dbReference type="SUPFAM" id="SSF102405">
    <property type="entry name" value="MCP/YpsA-like"/>
    <property type="match status" value="1"/>
</dbReference>
<proteinExistence type="predicted"/>
<gene>
    <name evidence="1" type="ORF">LCGC14_1440330</name>
</gene>
<dbReference type="AlphaFoldDB" id="A0A0F9JLG6"/>
<comment type="caution">
    <text evidence="1">The sequence shown here is derived from an EMBL/GenBank/DDBJ whole genome shotgun (WGS) entry which is preliminary data.</text>
</comment>
<dbReference type="EMBL" id="LAZR01009811">
    <property type="protein sequence ID" value="KKM70483.1"/>
    <property type="molecule type" value="Genomic_DNA"/>
</dbReference>
<sequence length="111" mass="11737">MRVAIVGSRHYPDPIKVVEYVRALPTDTVVVSGGAAGPDTWAEAAALYHGMTVRIFNADWLGLDSAAGMLRNSLIVDDADRLVAFWTGSSGTADSIAKARARGIPVEVITP</sequence>